<dbReference type="OrthoDB" id="9769912at2"/>
<evidence type="ECO:0000256" key="5">
    <source>
        <dbReference type="ARBA" id="ARBA00022605"/>
    </source>
</evidence>
<keyword evidence="7 13" id="KW-0791">Threonine biosynthesis</keyword>
<accession>A0A024QF19</accession>
<keyword evidence="9 13" id="KW-0418">Kinase</keyword>
<reference evidence="16 17" key="1">
    <citation type="submission" date="2014-03" db="EMBL/GenBank/DDBJ databases">
        <authorList>
            <person name="Urmite Genomes U."/>
        </authorList>
    </citation>
    <scope>NUCLEOTIDE SEQUENCE [LARGE SCALE GENOMIC DNA]</scope>
    <source>
        <strain evidence="16 17">Vm-5</strain>
    </source>
</reference>
<dbReference type="InterPro" id="IPR013750">
    <property type="entry name" value="GHMP_kinase_C_dom"/>
</dbReference>
<comment type="subcellular location">
    <subcellularLocation>
        <location evidence="13">Cytoplasm</location>
    </subcellularLocation>
</comment>
<evidence type="ECO:0000313" key="16">
    <source>
        <dbReference type="EMBL" id="CDQ41138.1"/>
    </source>
</evidence>
<dbReference type="GO" id="GO:0009088">
    <property type="term" value="P:threonine biosynthetic process"/>
    <property type="evidence" value="ECO:0007669"/>
    <property type="project" value="UniProtKB-UniRule"/>
</dbReference>
<evidence type="ECO:0000256" key="10">
    <source>
        <dbReference type="ARBA" id="ARBA00022840"/>
    </source>
</evidence>
<organism evidence="16 17">
    <name type="scientific">Virgibacillus massiliensis</name>
    <dbReference type="NCBI Taxonomy" id="1462526"/>
    <lineage>
        <taxon>Bacteria</taxon>
        <taxon>Bacillati</taxon>
        <taxon>Bacillota</taxon>
        <taxon>Bacilli</taxon>
        <taxon>Bacillales</taxon>
        <taxon>Bacillaceae</taxon>
        <taxon>Virgibacillus</taxon>
    </lineage>
</organism>
<dbReference type="HAMAP" id="MF_00384">
    <property type="entry name" value="Homoser_kinase"/>
    <property type="match status" value="1"/>
</dbReference>
<evidence type="ECO:0000256" key="7">
    <source>
        <dbReference type="ARBA" id="ARBA00022697"/>
    </source>
</evidence>
<gene>
    <name evidence="16" type="primary">thrB_2</name>
    <name evidence="13" type="synonym">thrB</name>
    <name evidence="16" type="ORF">BN990_03493</name>
</gene>
<dbReference type="EMBL" id="CCDP010000002">
    <property type="protein sequence ID" value="CDQ41138.1"/>
    <property type="molecule type" value="Genomic_DNA"/>
</dbReference>
<dbReference type="PROSITE" id="PS00627">
    <property type="entry name" value="GHMP_KINASES_ATP"/>
    <property type="match status" value="1"/>
</dbReference>
<dbReference type="Pfam" id="PF08544">
    <property type="entry name" value="GHMP_kinases_C"/>
    <property type="match status" value="1"/>
</dbReference>
<dbReference type="Gene3D" id="3.30.70.890">
    <property type="entry name" value="GHMP kinase, C-terminal domain"/>
    <property type="match status" value="1"/>
</dbReference>
<keyword evidence="10 13" id="KW-0067">ATP-binding</keyword>
<dbReference type="SUPFAM" id="SSF54211">
    <property type="entry name" value="Ribosomal protein S5 domain 2-like"/>
    <property type="match status" value="1"/>
</dbReference>
<dbReference type="PRINTS" id="PR00958">
    <property type="entry name" value="HOMSERKINASE"/>
</dbReference>
<evidence type="ECO:0000256" key="6">
    <source>
        <dbReference type="ARBA" id="ARBA00022679"/>
    </source>
</evidence>
<dbReference type="Proteomes" id="UP000028875">
    <property type="component" value="Unassembled WGS sequence"/>
</dbReference>
<evidence type="ECO:0000259" key="14">
    <source>
        <dbReference type="Pfam" id="PF00288"/>
    </source>
</evidence>
<comment type="function">
    <text evidence="12 13">Catalyzes the ATP-dependent phosphorylation of L-homoserine to L-homoserine phosphate.</text>
</comment>
<feature type="domain" description="GHMP kinase N-terminal" evidence="14">
    <location>
        <begin position="61"/>
        <end position="140"/>
    </location>
</feature>
<keyword evidence="6 13" id="KW-0808">Transferase</keyword>
<evidence type="ECO:0000256" key="8">
    <source>
        <dbReference type="ARBA" id="ARBA00022741"/>
    </source>
</evidence>
<evidence type="ECO:0000256" key="12">
    <source>
        <dbReference type="ARBA" id="ARBA00049954"/>
    </source>
</evidence>
<proteinExistence type="inferred from homology"/>
<dbReference type="eggNOG" id="COG0083">
    <property type="taxonomic scope" value="Bacteria"/>
</dbReference>
<dbReference type="RefSeq" id="WP_021288822.1">
    <property type="nucleotide sequence ID" value="NZ_BNER01000007.1"/>
</dbReference>
<feature type="binding site" evidence="13">
    <location>
        <begin position="87"/>
        <end position="97"/>
    </location>
    <ligand>
        <name>ATP</name>
        <dbReference type="ChEBI" id="CHEBI:30616"/>
    </ligand>
</feature>
<keyword evidence="17" id="KW-1185">Reference proteome</keyword>
<dbReference type="GO" id="GO:0005737">
    <property type="term" value="C:cytoplasm"/>
    <property type="evidence" value="ECO:0007669"/>
    <property type="project" value="UniProtKB-SubCell"/>
</dbReference>
<evidence type="ECO:0000256" key="2">
    <source>
        <dbReference type="ARBA" id="ARBA00007370"/>
    </source>
</evidence>
<dbReference type="InterPro" id="IPR036554">
    <property type="entry name" value="GHMP_kinase_C_sf"/>
</dbReference>
<feature type="domain" description="GHMP kinase C-terminal" evidence="15">
    <location>
        <begin position="202"/>
        <end position="279"/>
    </location>
</feature>
<keyword evidence="5 13" id="KW-0028">Amino-acid biosynthesis</keyword>
<dbReference type="NCBIfam" id="TIGR00191">
    <property type="entry name" value="thrB"/>
    <property type="match status" value="1"/>
</dbReference>
<dbReference type="Gene3D" id="3.30.230.10">
    <property type="match status" value="1"/>
</dbReference>
<evidence type="ECO:0000256" key="9">
    <source>
        <dbReference type="ARBA" id="ARBA00022777"/>
    </source>
</evidence>
<dbReference type="PANTHER" id="PTHR20861:SF1">
    <property type="entry name" value="HOMOSERINE KINASE"/>
    <property type="match status" value="1"/>
</dbReference>
<comment type="similarity">
    <text evidence="2 13">Belongs to the GHMP kinase family. Homoserine kinase subfamily.</text>
</comment>
<dbReference type="GO" id="GO:0004413">
    <property type="term" value="F:homoserine kinase activity"/>
    <property type="evidence" value="ECO:0007669"/>
    <property type="project" value="UniProtKB-UniRule"/>
</dbReference>
<dbReference type="STRING" id="1462526.BN990_03493"/>
<name>A0A024QF19_9BACI</name>
<dbReference type="GO" id="GO:0005524">
    <property type="term" value="F:ATP binding"/>
    <property type="evidence" value="ECO:0007669"/>
    <property type="project" value="UniProtKB-UniRule"/>
</dbReference>
<dbReference type="InterPro" id="IPR020568">
    <property type="entry name" value="Ribosomal_Su5_D2-typ_SF"/>
</dbReference>
<evidence type="ECO:0000256" key="1">
    <source>
        <dbReference type="ARBA" id="ARBA00005015"/>
    </source>
</evidence>
<reference evidence="17" key="2">
    <citation type="submission" date="2014-05" db="EMBL/GenBank/DDBJ databases">
        <title>Draft genome sequence of Virgibacillus massiliensis Vm-5.</title>
        <authorList>
            <person name="Khelaifia S."/>
            <person name="Croce O."/>
            <person name="Lagier J.C."/>
            <person name="Raoult D."/>
        </authorList>
    </citation>
    <scope>NUCLEOTIDE SEQUENCE [LARGE SCALE GENOMIC DNA]</scope>
    <source>
        <strain evidence="17">Vm-5</strain>
    </source>
</reference>
<evidence type="ECO:0000256" key="3">
    <source>
        <dbReference type="ARBA" id="ARBA00012078"/>
    </source>
</evidence>
<comment type="caution">
    <text evidence="16">The sequence shown here is derived from an EMBL/GenBank/DDBJ whole genome shotgun (WGS) entry which is preliminary data.</text>
</comment>
<dbReference type="UniPathway" id="UPA00050">
    <property type="reaction ID" value="UER00064"/>
</dbReference>
<dbReference type="InterPro" id="IPR006204">
    <property type="entry name" value="GHMP_kinase_N_dom"/>
</dbReference>
<sequence>MSKFTITIPASSANIGPGFDSFGLSLGLYLRLTVEEQDTWEVKQLSNLLPAFDSYENHFIYMIAEETANHFNKQLPACKLTIESSIPLARGLGSSASAVIAGIELANQLSHLDLSISEKLQLATAKEGHPDNVAASIIGGFVVTAYTENETIHYCKLDSLDMDMVTFIPNVELKTTASRNVLPEQYSRKQAAIASSISNLFIAALINKQYDLAGEMMEKDLFHEPYRSSIIPNYLAIKQKAKQFGAYGTVISGAGPTMIAFVPSGSGEQIVGKMQELFPSYLIQKLEVDNDGVQVSTNKEVAE</sequence>
<dbReference type="PIRSF" id="PIRSF000676">
    <property type="entry name" value="Homoser_kin"/>
    <property type="match status" value="1"/>
</dbReference>
<comment type="pathway">
    <text evidence="1 13">Amino-acid biosynthesis; L-threonine biosynthesis; L-threonine from L-aspartate: step 4/5.</text>
</comment>
<keyword evidence="13" id="KW-0963">Cytoplasm</keyword>
<dbReference type="AlphaFoldDB" id="A0A024QF19"/>
<evidence type="ECO:0000259" key="15">
    <source>
        <dbReference type="Pfam" id="PF08544"/>
    </source>
</evidence>
<evidence type="ECO:0000313" key="17">
    <source>
        <dbReference type="Proteomes" id="UP000028875"/>
    </source>
</evidence>
<evidence type="ECO:0000256" key="4">
    <source>
        <dbReference type="ARBA" id="ARBA00017858"/>
    </source>
</evidence>
<keyword evidence="8 13" id="KW-0547">Nucleotide-binding</keyword>
<dbReference type="EC" id="2.7.1.39" evidence="3 13"/>
<protein>
    <recommendedName>
        <fullName evidence="4 13">Homoserine kinase</fullName>
        <shortName evidence="13">HK</shortName>
        <shortName evidence="13">HSK</shortName>
        <ecNumber evidence="3 13">2.7.1.39</ecNumber>
    </recommendedName>
</protein>
<dbReference type="InterPro" id="IPR006203">
    <property type="entry name" value="GHMP_knse_ATP-bd_CS"/>
</dbReference>
<evidence type="ECO:0000256" key="11">
    <source>
        <dbReference type="ARBA" id="ARBA00049375"/>
    </source>
</evidence>
<dbReference type="PANTHER" id="PTHR20861">
    <property type="entry name" value="HOMOSERINE/4-DIPHOSPHOCYTIDYL-2-C-METHYL-D-ERYTHRITOL KINASE"/>
    <property type="match status" value="1"/>
</dbReference>
<dbReference type="InterPro" id="IPR014721">
    <property type="entry name" value="Ribsml_uS5_D2-typ_fold_subgr"/>
</dbReference>
<comment type="catalytic activity">
    <reaction evidence="11 13">
        <text>L-homoserine + ATP = O-phospho-L-homoserine + ADP + H(+)</text>
        <dbReference type="Rhea" id="RHEA:13985"/>
        <dbReference type="ChEBI" id="CHEBI:15378"/>
        <dbReference type="ChEBI" id="CHEBI:30616"/>
        <dbReference type="ChEBI" id="CHEBI:57476"/>
        <dbReference type="ChEBI" id="CHEBI:57590"/>
        <dbReference type="ChEBI" id="CHEBI:456216"/>
        <dbReference type="EC" id="2.7.1.39"/>
    </reaction>
</comment>
<dbReference type="Pfam" id="PF00288">
    <property type="entry name" value="GHMP_kinases_N"/>
    <property type="match status" value="1"/>
</dbReference>
<evidence type="ECO:0000256" key="13">
    <source>
        <dbReference type="HAMAP-Rule" id="MF_00384"/>
    </source>
</evidence>
<dbReference type="InterPro" id="IPR000870">
    <property type="entry name" value="Homoserine_kinase"/>
</dbReference>
<dbReference type="SUPFAM" id="SSF55060">
    <property type="entry name" value="GHMP Kinase, C-terminal domain"/>
    <property type="match status" value="1"/>
</dbReference>